<proteinExistence type="predicted"/>
<dbReference type="AlphaFoldDB" id="A0A9P6AN16"/>
<gene>
    <name evidence="1" type="ORF">BS47DRAFT_1397427</name>
</gene>
<evidence type="ECO:0000313" key="2">
    <source>
        <dbReference type="Proteomes" id="UP000886523"/>
    </source>
</evidence>
<dbReference type="OrthoDB" id="10361007at2759"/>
<comment type="caution">
    <text evidence="1">The sequence shown here is derived from an EMBL/GenBank/DDBJ whole genome shotgun (WGS) entry which is preliminary data.</text>
</comment>
<protein>
    <submittedName>
        <fullName evidence="1">Uncharacterized protein</fullName>
    </submittedName>
</protein>
<evidence type="ECO:0000313" key="1">
    <source>
        <dbReference type="EMBL" id="KAF9508813.1"/>
    </source>
</evidence>
<organism evidence="1 2">
    <name type="scientific">Hydnum rufescens UP504</name>
    <dbReference type="NCBI Taxonomy" id="1448309"/>
    <lineage>
        <taxon>Eukaryota</taxon>
        <taxon>Fungi</taxon>
        <taxon>Dikarya</taxon>
        <taxon>Basidiomycota</taxon>
        <taxon>Agaricomycotina</taxon>
        <taxon>Agaricomycetes</taxon>
        <taxon>Cantharellales</taxon>
        <taxon>Hydnaceae</taxon>
        <taxon>Hydnum</taxon>
    </lineage>
</organism>
<accession>A0A9P6AN16</accession>
<keyword evidence="2" id="KW-1185">Reference proteome</keyword>
<dbReference type="Proteomes" id="UP000886523">
    <property type="component" value="Unassembled WGS sequence"/>
</dbReference>
<name>A0A9P6AN16_9AGAM</name>
<sequence>MSTFSPSMDSIGYYRNIVQDLQLKLFESKWTQLKGERNKYEFTDLPWTLPSSPDCEFVKFDSNEDNGCDYPSPPISFLGPTLTPCEFPHLMSTFFPAPHVNALQVPAPRINALRVSQPHVNIFQVPLKSPSIPVRYFKSHSTSHISLTTYFNSRNISQILLNSCDIFQVPLTFCDISLSPSRVSLDSHESFSTPATFLKSFSPFMTYIRVPPNSRNIS</sequence>
<reference evidence="1" key="1">
    <citation type="journal article" date="2020" name="Nat. Commun.">
        <title>Large-scale genome sequencing of mycorrhizal fungi provides insights into the early evolution of symbiotic traits.</title>
        <authorList>
            <person name="Miyauchi S."/>
            <person name="Kiss E."/>
            <person name="Kuo A."/>
            <person name="Drula E."/>
            <person name="Kohler A."/>
            <person name="Sanchez-Garcia M."/>
            <person name="Morin E."/>
            <person name="Andreopoulos B."/>
            <person name="Barry K.W."/>
            <person name="Bonito G."/>
            <person name="Buee M."/>
            <person name="Carver A."/>
            <person name="Chen C."/>
            <person name="Cichocki N."/>
            <person name="Clum A."/>
            <person name="Culley D."/>
            <person name="Crous P.W."/>
            <person name="Fauchery L."/>
            <person name="Girlanda M."/>
            <person name="Hayes R.D."/>
            <person name="Keri Z."/>
            <person name="LaButti K."/>
            <person name="Lipzen A."/>
            <person name="Lombard V."/>
            <person name="Magnuson J."/>
            <person name="Maillard F."/>
            <person name="Murat C."/>
            <person name="Nolan M."/>
            <person name="Ohm R.A."/>
            <person name="Pangilinan J."/>
            <person name="Pereira M.F."/>
            <person name="Perotto S."/>
            <person name="Peter M."/>
            <person name="Pfister S."/>
            <person name="Riley R."/>
            <person name="Sitrit Y."/>
            <person name="Stielow J.B."/>
            <person name="Szollosi G."/>
            <person name="Zifcakova L."/>
            <person name="Stursova M."/>
            <person name="Spatafora J.W."/>
            <person name="Tedersoo L."/>
            <person name="Vaario L.M."/>
            <person name="Yamada A."/>
            <person name="Yan M."/>
            <person name="Wang P."/>
            <person name="Xu J."/>
            <person name="Bruns T."/>
            <person name="Baldrian P."/>
            <person name="Vilgalys R."/>
            <person name="Dunand C."/>
            <person name="Henrissat B."/>
            <person name="Grigoriev I.V."/>
            <person name="Hibbett D."/>
            <person name="Nagy L.G."/>
            <person name="Martin F.M."/>
        </authorList>
    </citation>
    <scope>NUCLEOTIDE SEQUENCE</scope>
    <source>
        <strain evidence="1">UP504</strain>
    </source>
</reference>
<dbReference type="EMBL" id="MU129049">
    <property type="protein sequence ID" value="KAF9508813.1"/>
    <property type="molecule type" value="Genomic_DNA"/>
</dbReference>